<evidence type="ECO:0000313" key="12">
    <source>
        <dbReference type="Proteomes" id="UP000554520"/>
    </source>
</evidence>
<dbReference type="EMBL" id="JACHXN010000006">
    <property type="protein sequence ID" value="MBB3145833.1"/>
    <property type="molecule type" value="Genomic_DNA"/>
</dbReference>
<dbReference type="GO" id="GO:0140359">
    <property type="term" value="F:ABC-type transporter activity"/>
    <property type="evidence" value="ECO:0007669"/>
    <property type="project" value="InterPro"/>
</dbReference>
<organism evidence="11 12">
    <name type="scientific">Phyllobacterium trifolii</name>
    <dbReference type="NCBI Taxonomy" id="300193"/>
    <lineage>
        <taxon>Bacteria</taxon>
        <taxon>Pseudomonadati</taxon>
        <taxon>Pseudomonadota</taxon>
        <taxon>Alphaproteobacteria</taxon>
        <taxon>Hyphomicrobiales</taxon>
        <taxon>Phyllobacteriaceae</taxon>
        <taxon>Phyllobacterium</taxon>
    </lineage>
</organism>
<feature type="transmembrane region" description="Helical" evidence="8">
    <location>
        <begin position="167"/>
        <end position="188"/>
    </location>
</feature>
<dbReference type="InterPro" id="IPR014223">
    <property type="entry name" value="ABC_CydC/D"/>
</dbReference>
<feature type="domain" description="ABC transporter" evidence="9">
    <location>
        <begin position="342"/>
        <end position="561"/>
    </location>
</feature>
<keyword evidence="12" id="KW-1185">Reference proteome</keyword>
<feature type="transmembrane region" description="Helical" evidence="8">
    <location>
        <begin position="271"/>
        <end position="297"/>
    </location>
</feature>
<evidence type="ECO:0000256" key="7">
    <source>
        <dbReference type="ARBA" id="ARBA00023136"/>
    </source>
</evidence>
<evidence type="ECO:0000256" key="4">
    <source>
        <dbReference type="ARBA" id="ARBA00022741"/>
    </source>
</evidence>
<dbReference type="SUPFAM" id="SSF90123">
    <property type="entry name" value="ABC transporter transmembrane region"/>
    <property type="match status" value="1"/>
</dbReference>
<dbReference type="NCBIfam" id="TIGR02868">
    <property type="entry name" value="CydC"/>
    <property type="match status" value="1"/>
</dbReference>
<dbReference type="PROSITE" id="PS00211">
    <property type="entry name" value="ABC_TRANSPORTER_1"/>
    <property type="match status" value="1"/>
</dbReference>
<evidence type="ECO:0000313" key="11">
    <source>
        <dbReference type="EMBL" id="MBB3145833.1"/>
    </source>
</evidence>
<dbReference type="InterPro" id="IPR027417">
    <property type="entry name" value="P-loop_NTPase"/>
</dbReference>
<feature type="transmembrane region" description="Helical" evidence="8">
    <location>
        <begin position="139"/>
        <end position="161"/>
    </location>
</feature>
<dbReference type="GO" id="GO:0045454">
    <property type="term" value="P:cell redox homeostasis"/>
    <property type="evidence" value="ECO:0007669"/>
    <property type="project" value="InterPro"/>
</dbReference>
<dbReference type="SUPFAM" id="SSF52540">
    <property type="entry name" value="P-loop containing nucleoside triphosphate hydrolases"/>
    <property type="match status" value="1"/>
</dbReference>
<evidence type="ECO:0000256" key="5">
    <source>
        <dbReference type="ARBA" id="ARBA00022840"/>
    </source>
</evidence>
<evidence type="ECO:0000256" key="3">
    <source>
        <dbReference type="ARBA" id="ARBA00022692"/>
    </source>
</evidence>
<dbReference type="Proteomes" id="UP000554520">
    <property type="component" value="Unassembled WGS sequence"/>
</dbReference>
<evidence type="ECO:0000259" key="10">
    <source>
        <dbReference type="PROSITE" id="PS50929"/>
    </source>
</evidence>
<dbReference type="PROSITE" id="PS50893">
    <property type="entry name" value="ABC_TRANSPORTER_2"/>
    <property type="match status" value="1"/>
</dbReference>
<evidence type="ECO:0000256" key="2">
    <source>
        <dbReference type="ARBA" id="ARBA00005417"/>
    </source>
</evidence>
<comment type="similarity">
    <text evidence="2">Belongs to the ABC transporter superfamily.</text>
</comment>
<dbReference type="GO" id="GO:0005524">
    <property type="term" value="F:ATP binding"/>
    <property type="evidence" value="ECO:0007669"/>
    <property type="project" value="UniProtKB-KW"/>
</dbReference>
<evidence type="ECO:0000256" key="8">
    <source>
        <dbReference type="SAM" id="Phobius"/>
    </source>
</evidence>
<evidence type="ECO:0000259" key="9">
    <source>
        <dbReference type="PROSITE" id="PS50893"/>
    </source>
</evidence>
<keyword evidence="4" id="KW-0547">Nucleotide-binding</keyword>
<dbReference type="GO" id="GO:0034040">
    <property type="term" value="F:ATPase-coupled lipid transmembrane transporter activity"/>
    <property type="evidence" value="ECO:0007669"/>
    <property type="project" value="TreeGrafter"/>
</dbReference>
<dbReference type="SMART" id="SM00382">
    <property type="entry name" value="AAA"/>
    <property type="match status" value="1"/>
</dbReference>
<reference evidence="11 12" key="1">
    <citation type="submission" date="2020-08" db="EMBL/GenBank/DDBJ databases">
        <title>Genomic Encyclopedia of Type Strains, Phase III (KMG-III): the genomes of soil and plant-associated and newly described type strains.</title>
        <authorList>
            <person name="Whitman W."/>
        </authorList>
    </citation>
    <scope>NUCLEOTIDE SEQUENCE [LARGE SCALE GENOMIC DNA]</scope>
    <source>
        <strain evidence="11 12">CECT 7015</strain>
    </source>
</reference>
<proteinExistence type="inferred from homology"/>
<dbReference type="InterPro" id="IPR036640">
    <property type="entry name" value="ABC1_TM_sf"/>
</dbReference>
<evidence type="ECO:0000256" key="1">
    <source>
        <dbReference type="ARBA" id="ARBA00004651"/>
    </source>
</evidence>
<keyword evidence="5 11" id="KW-0067">ATP-binding</keyword>
<dbReference type="InterPro" id="IPR003593">
    <property type="entry name" value="AAA+_ATPase"/>
</dbReference>
<protein>
    <submittedName>
        <fullName evidence="11">ATP-binding cassette subfamily C protein CydC</fullName>
    </submittedName>
</protein>
<dbReference type="Gene3D" id="1.20.1560.10">
    <property type="entry name" value="ABC transporter type 1, transmembrane domain"/>
    <property type="match status" value="1"/>
</dbReference>
<name>A0A839U7D6_9HYPH</name>
<comment type="subcellular location">
    <subcellularLocation>
        <location evidence="1">Cell membrane</location>
        <topology evidence="1">Multi-pass membrane protein</topology>
    </subcellularLocation>
</comment>
<keyword evidence="7 8" id="KW-0472">Membrane</keyword>
<feature type="domain" description="ABC transmembrane type-1" evidence="10">
    <location>
        <begin position="23"/>
        <end position="312"/>
    </location>
</feature>
<evidence type="ECO:0000256" key="6">
    <source>
        <dbReference type="ARBA" id="ARBA00022989"/>
    </source>
</evidence>
<gene>
    <name evidence="11" type="ORF">FHS21_002247</name>
</gene>
<dbReference type="PANTHER" id="PTHR24221">
    <property type="entry name" value="ATP-BINDING CASSETTE SUB-FAMILY B"/>
    <property type="match status" value="1"/>
</dbReference>
<accession>A0A839U7D6</accession>
<dbReference type="RefSeq" id="WP_112531166.1">
    <property type="nucleotide sequence ID" value="NZ_JACHXN010000006.1"/>
</dbReference>
<dbReference type="Pfam" id="PF00005">
    <property type="entry name" value="ABC_tran"/>
    <property type="match status" value="1"/>
</dbReference>
<keyword evidence="6 8" id="KW-1133">Transmembrane helix</keyword>
<keyword evidence="3 8" id="KW-0812">Transmembrane</keyword>
<dbReference type="Gene3D" id="3.40.50.300">
    <property type="entry name" value="P-loop containing nucleotide triphosphate hydrolases"/>
    <property type="match status" value="1"/>
</dbReference>
<feature type="transmembrane region" description="Helical" evidence="8">
    <location>
        <begin position="245"/>
        <end position="265"/>
    </location>
</feature>
<dbReference type="InterPro" id="IPR017871">
    <property type="entry name" value="ABC_transporter-like_CS"/>
</dbReference>
<dbReference type="InterPro" id="IPR003439">
    <property type="entry name" value="ABC_transporter-like_ATP-bd"/>
</dbReference>
<dbReference type="PROSITE" id="PS50929">
    <property type="entry name" value="ABC_TM1F"/>
    <property type="match status" value="1"/>
</dbReference>
<dbReference type="InterPro" id="IPR039421">
    <property type="entry name" value="Type_1_exporter"/>
</dbReference>
<dbReference type="InterPro" id="IPR011527">
    <property type="entry name" value="ABC1_TM_dom"/>
</dbReference>
<comment type="caution">
    <text evidence="11">The sequence shown here is derived from an EMBL/GenBank/DDBJ whole genome shotgun (WGS) entry which is preliminary data.</text>
</comment>
<dbReference type="GO" id="GO:0016887">
    <property type="term" value="F:ATP hydrolysis activity"/>
    <property type="evidence" value="ECO:0007669"/>
    <property type="project" value="InterPro"/>
</dbReference>
<dbReference type="GO" id="GO:0034775">
    <property type="term" value="P:glutathione transmembrane transport"/>
    <property type="evidence" value="ECO:0007669"/>
    <property type="project" value="InterPro"/>
</dbReference>
<dbReference type="PANTHER" id="PTHR24221:SF654">
    <property type="entry name" value="ATP-BINDING CASSETTE SUB-FAMILY B MEMBER 6"/>
    <property type="match status" value="1"/>
</dbReference>
<dbReference type="GO" id="GO:0005886">
    <property type="term" value="C:plasma membrane"/>
    <property type="evidence" value="ECO:0007669"/>
    <property type="project" value="UniProtKB-SubCell"/>
</dbReference>
<sequence>MALWSAFRPILALFLTERRAALLAGALLAAATVLAGIALLGLSGWFITATAIAGLSSATAFAFDVFAPAAAIRFLALARTAARYGERLTTHDATLGVLAGLRVEVFRNWAQPQAAQRLLKRPARLLFRLTADIDALDSLYLRILVPAAVALCTALAVSVALGLMHPLLGLAAGSWLLLTGFGIPLIAARFAAKPSRRRAHALETLRSRTIDLVAGQIDLVMAGRQDAQRNAVMASDRRLSQTDDALNRIEMFVTAGFGIASAILLGGTLYAVALLVSGGVIGGPVAALGLLIALAALEPFAGLRRGAVELGRTVLAAKRIGPNIAPLPSPELPASPQSELAVQLEDVSVCYDGSALPTLRDISLSLVRGERVALVGASGAGKSTLLALIAGEIAAAGGSIERLPATLLTQRTELFQDSLRDNLRLADRGADDARLLDVLATAGLGEFVAVLPAGLDTMLGEGGFGISGGQARRLALARLLLRDTPLWLLDEPTEGLDGDRARDVLQRLQAQMQGRSVVIATHIRREAMIADRLLVLERGRIVGAPRRGEQKFDAALAALRPD</sequence>
<dbReference type="AlphaFoldDB" id="A0A839U7D6"/>